<dbReference type="Proteomes" id="UP001148662">
    <property type="component" value="Unassembled WGS sequence"/>
</dbReference>
<proteinExistence type="predicted"/>
<evidence type="ECO:0000313" key="1">
    <source>
        <dbReference type="EMBL" id="KAJ3555779.1"/>
    </source>
</evidence>
<reference evidence="1" key="1">
    <citation type="submission" date="2022-07" db="EMBL/GenBank/DDBJ databases">
        <title>Genome Sequence of Phlebia brevispora.</title>
        <authorList>
            <person name="Buettner E."/>
        </authorList>
    </citation>
    <scope>NUCLEOTIDE SEQUENCE</scope>
    <source>
        <strain evidence="1">MPL23</strain>
    </source>
</reference>
<protein>
    <submittedName>
        <fullName evidence="1">Uncharacterized protein</fullName>
    </submittedName>
</protein>
<comment type="caution">
    <text evidence="1">The sequence shown here is derived from an EMBL/GenBank/DDBJ whole genome shotgun (WGS) entry which is preliminary data.</text>
</comment>
<sequence length="1074" mass="117343">MVSQFPDLPAVPPLDGSVTVLPGFVDFQAKHNPEKPCAVFPSSTSPTGVDSVTFKEFAKATHRVAHAVRPGRKGEEGEVVGVVIHTDALLYMALLAGMARAGLVSFPMSPRNSVPAIVNMLEKTSCHRIITQSSLSPLISEVKADLEKKGYALQVDELPALQDVFPELSTKTNGMKRNETKELKPYPSRTKPVDMNAPLTYLHSSGSTGFPKPIPQTQNTFLSWSRGDIMSGARTRQVQYASMALPTFHSLAFSMQFLIPFVTSSPVALYEPKYPSPPVVPSAQNVLQVSMLTGSTGIPAVPSMIETWAQSDEAIDYLATLQIVMYAGGPLSKKAGDLLVSRGVKLTSVYGGTEFGTTTLAYYPERREDAPYDIRSPEDWEWMQMGPQYKTRWIPQGDGTYELHILTTPTHQLAVENLPDVKGYATSDLWEPHPIKEGLWKIIGRTDDVIILSSGEKIVPIPQESHIGTNPMVKGVLIFGRGREQAGVLIEPAPEYAVDPDDEDALTEFRNKIWPTVEEANQLAPAFGRIFKEMIIVTPPSRALPRPAKGTIARKQAVKEFEDEIQNLYLTVENSSGTKDIVPPKSWRDEDVESWLLEHAASVNDGRPVNPAVDLFEQGVDSLGATFLRNRIIGALRGSKGTYAQQAATRISQNFVFDYPTIRTLAQAICTLVDPSSAAPQEPDILDEIKEMITKYGSGMRVIERRDAIPQDRVVVLLTGTTGNIGSHILAALLADDCVAKVYGLNRSGPSGEIAKRQRAAFQDRGLPLELLSSGKFVPLAGDLTSDRFGLEGYFEEIKETVTHIIHNAWTVHFKHPLSSFEEADSPAICLFNLGRTEMASIRTVRLPELPLAAPEVAAVNGYAASKYVAEQLLAKASTNGLVATSLRVGQVCGSKATGAWNTTDWVPILVKSSLSVGCLPALEGSASWVPMDAVANLTLDLIFSADTPPPLVNVVHPHPVTWLDIFGAIDEVLGNNLPFVPMSEWVGKLEVLASDLGSQKHLDKVPALNLLEFYRGLARASKHVGSVQAEAGGIPLFQTAELRRYSPTMDRLPRIDQAYAKAWVDYWRSKGYL</sequence>
<gene>
    <name evidence="1" type="ORF">NM688_g2383</name>
</gene>
<name>A0ACC1T908_9APHY</name>
<dbReference type="EMBL" id="JANHOG010000299">
    <property type="protein sequence ID" value="KAJ3555779.1"/>
    <property type="molecule type" value="Genomic_DNA"/>
</dbReference>
<keyword evidence="2" id="KW-1185">Reference proteome</keyword>
<evidence type="ECO:0000313" key="2">
    <source>
        <dbReference type="Proteomes" id="UP001148662"/>
    </source>
</evidence>
<accession>A0ACC1T908</accession>
<organism evidence="1 2">
    <name type="scientific">Phlebia brevispora</name>
    <dbReference type="NCBI Taxonomy" id="194682"/>
    <lineage>
        <taxon>Eukaryota</taxon>
        <taxon>Fungi</taxon>
        <taxon>Dikarya</taxon>
        <taxon>Basidiomycota</taxon>
        <taxon>Agaricomycotina</taxon>
        <taxon>Agaricomycetes</taxon>
        <taxon>Polyporales</taxon>
        <taxon>Meruliaceae</taxon>
        <taxon>Phlebia</taxon>
    </lineage>
</organism>